<reference evidence="7" key="1">
    <citation type="submission" date="2022-11" db="EMBL/GenBank/DDBJ databases">
        <authorList>
            <person name="Morgan W.R."/>
            <person name="Tartar A."/>
        </authorList>
    </citation>
    <scope>NUCLEOTIDE SEQUENCE</scope>
    <source>
        <strain evidence="7">ARSEF 373</strain>
    </source>
</reference>
<dbReference type="SUPFAM" id="SSF144232">
    <property type="entry name" value="HIT/MYND zinc finger-like"/>
    <property type="match status" value="1"/>
</dbReference>
<keyword evidence="2 4" id="KW-0863">Zinc-finger</keyword>
<keyword evidence="1" id="KW-0479">Metal-binding</keyword>
<evidence type="ECO:0000313" key="7">
    <source>
        <dbReference type="EMBL" id="DAZ97064.1"/>
    </source>
</evidence>
<reference evidence="7" key="2">
    <citation type="journal article" date="2023" name="Microbiol Resour">
        <title>Decontamination and Annotation of the Draft Genome Sequence of the Oomycete Lagenidium giganteum ARSEF 373.</title>
        <authorList>
            <person name="Morgan W.R."/>
            <person name="Tartar A."/>
        </authorList>
    </citation>
    <scope>NUCLEOTIDE SEQUENCE</scope>
    <source>
        <strain evidence="7">ARSEF 373</strain>
    </source>
</reference>
<keyword evidence="5" id="KW-1133">Transmembrane helix</keyword>
<dbReference type="Pfam" id="PF01753">
    <property type="entry name" value="zf-MYND"/>
    <property type="match status" value="1"/>
</dbReference>
<dbReference type="PROSITE" id="PS01360">
    <property type="entry name" value="ZF_MYND_1"/>
    <property type="match status" value="1"/>
</dbReference>
<dbReference type="AlphaFoldDB" id="A0AAV2YWV8"/>
<dbReference type="Gene3D" id="6.10.140.2220">
    <property type="match status" value="1"/>
</dbReference>
<dbReference type="Proteomes" id="UP001146120">
    <property type="component" value="Unassembled WGS sequence"/>
</dbReference>
<comment type="caution">
    <text evidence="7">The sequence shown here is derived from an EMBL/GenBank/DDBJ whole genome shotgun (WGS) entry which is preliminary data.</text>
</comment>
<accession>A0AAV2YWV8</accession>
<keyword evidence="8" id="KW-1185">Reference proteome</keyword>
<evidence type="ECO:0000256" key="4">
    <source>
        <dbReference type="PROSITE-ProRule" id="PRU00134"/>
    </source>
</evidence>
<feature type="transmembrane region" description="Helical" evidence="5">
    <location>
        <begin position="20"/>
        <end position="38"/>
    </location>
</feature>
<evidence type="ECO:0000313" key="8">
    <source>
        <dbReference type="Proteomes" id="UP001146120"/>
    </source>
</evidence>
<feature type="domain" description="MYND-type" evidence="6">
    <location>
        <begin position="255"/>
        <end position="293"/>
    </location>
</feature>
<dbReference type="PROSITE" id="PS50865">
    <property type="entry name" value="ZF_MYND_2"/>
    <property type="match status" value="1"/>
</dbReference>
<proteinExistence type="predicted"/>
<keyword evidence="5" id="KW-0472">Membrane</keyword>
<organism evidence="7 8">
    <name type="scientific">Lagenidium giganteum</name>
    <dbReference type="NCBI Taxonomy" id="4803"/>
    <lineage>
        <taxon>Eukaryota</taxon>
        <taxon>Sar</taxon>
        <taxon>Stramenopiles</taxon>
        <taxon>Oomycota</taxon>
        <taxon>Peronosporomycetes</taxon>
        <taxon>Pythiales</taxon>
        <taxon>Pythiaceae</taxon>
    </lineage>
</organism>
<keyword evidence="5" id="KW-0812">Transmembrane</keyword>
<sequence>MRYDYAWKDAEFRDCSDRTMGVACRLLYTFGSWMIALAEKKQKTQQKPWAHWFVEANGYPVFADSIMRACSAMDCQLATDKASAHLVFAYIAPPGEERVDGSQFATFTDVMQSWTDRNEDPDTLPLFCFLIGEAAFLDVPKDAERERLRGLSDFATSQQLTPIMDQGDYTSIAHYAVEFVPAVSVSNEFQQEKDARLQGLMGSFGCLDRNLMHHTEKWQFFAPTAALLHKHEDELTHPSEDEARYWLEYARGKVCDECHQAHEKLLRCARCANALYCSRDCQKAAWKLHKRFCGQPSEQASTS</sequence>
<protein>
    <recommendedName>
        <fullName evidence="6">MYND-type domain-containing protein</fullName>
    </recommendedName>
</protein>
<evidence type="ECO:0000256" key="2">
    <source>
        <dbReference type="ARBA" id="ARBA00022771"/>
    </source>
</evidence>
<name>A0AAV2YWV8_9STRA</name>
<evidence type="ECO:0000256" key="3">
    <source>
        <dbReference type="ARBA" id="ARBA00022833"/>
    </source>
</evidence>
<dbReference type="InterPro" id="IPR002893">
    <property type="entry name" value="Znf_MYND"/>
</dbReference>
<evidence type="ECO:0000259" key="6">
    <source>
        <dbReference type="PROSITE" id="PS50865"/>
    </source>
</evidence>
<gene>
    <name evidence="7" type="ORF">N0F65_001248</name>
</gene>
<dbReference type="EMBL" id="DAKRPA010000147">
    <property type="protein sequence ID" value="DAZ97064.1"/>
    <property type="molecule type" value="Genomic_DNA"/>
</dbReference>
<evidence type="ECO:0000256" key="5">
    <source>
        <dbReference type="SAM" id="Phobius"/>
    </source>
</evidence>
<dbReference type="GO" id="GO:0008270">
    <property type="term" value="F:zinc ion binding"/>
    <property type="evidence" value="ECO:0007669"/>
    <property type="project" value="UniProtKB-KW"/>
</dbReference>
<keyword evidence="3" id="KW-0862">Zinc</keyword>
<evidence type="ECO:0000256" key="1">
    <source>
        <dbReference type="ARBA" id="ARBA00022723"/>
    </source>
</evidence>